<proteinExistence type="predicted"/>
<dbReference type="Proteomes" id="UP001339962">
    <property type="component" value="Unassembled WGS sequence"/>
</dbReference>
<accession>A0ABD5IV56</accession>
<dbReference type="EMBL" id="JARTLI010000017">
    <property type="protein sequence ID" value="MED5052197.1"/>
    <property type="molecule type" value="Genomic_DNA"/>
</dbReference>
<protein>
    <submittedName>
        <fullName evidence="7">DUF1232 domain-containing protein</fullName>
    </submittedName>
</protein>
<sequence length="90" mass="10812">MRKAWKKARLLFHTYRLIPFLVGFFCSHEIPLSKKMTYVLIIFAYFVFPFDLLPDWLGIFGIFDDVAIFMWILQKMIKASPHHLKRKYGV</sequence>
<comment type="caution">
    <text evidence="7">The sequence shown here is derived from an EMBL/GenBank/DDBJ whole genome shotgun (WGS) entry which is preliminary data.</text>
</comment>
<dbReference type="RefSeq" id="WP_240371540.1">
    <property type="nucleotide sequence ID" value="NZ_JAHSSG010000012.1"/>
</dbReference>
<feature type="domain" description="DUF1232" evidence="6">
    <location>
        <begin position="39"/>
        <end position="71"/>
    </location>
</feature>
<dbReference type="Pfam" id="PF06803">
    <property type="entry name" value="DUF1232"/>
    <property type="match status" value="1"/>
</dbReference>
<gene>
    <name evidence="7" type="ORF">P9850_10070</name>
</gene>
<evidence type="ECO:0000313" key="7">
    <source>
        <dbReference type="EMBL" id="MED5052197.1"/>
    </source>
</evidence>
<evidence type="ECO:0000256" key="4">
    <source>
        <dbReference type="ARBA" id="ARBA00023136"/>
    </source>
</evidence>
<comment type="subcellular location">
    <subcellularLocation>
        <location evidence="1">Endomembrane system</location>
        <topology evidence="1">Multi-pass membrane protein</topology>
    </subcellularLocation>
</comment>
<evidence type="ECO:0000256" key="3">
    <source>
        <dbReference type="ARBA" id="ARBA00022989"/>
    </source>
</evidence>
<evidence type="ECO:0000259" key="6">
    <source>
        <dbReference type="Pfam" id="PF06803"/>
    </source>
</evidence>
<evidence type="ECO:0000256" key="1">
    <source>
        <dbReference type="ARBA" id="ARBA00004127"/>
    </source>
</evidence>
<reference evidence="7 8" key="1">
    <citation type="submission" date="2023-03" db="EMBL/GenBank/DDBJ databases">
        <title>Bacillus Genome Sequencing.</title>
        <authorList>
            <person name="Dunlap C."/>
        </authorList>
    </citation>
    <scope>NUCLEOTIDE SEQUENCE [LARGE SCALE GENOMIC DNA]</scope>
    <source>
        <strain evidence="7 8">NRS-38</strain>
    </source>
</reference>
<name>A0ABD5IV56_9BACL</name>
<dbReference type="AlphaFoldDB" id="A0ABD5IV56"/>
<evidence type="ECO:0000256" key="2">
    <source>
        <dbReference type="ARBA" id="ARBA00022692"/>
    </source>
</evidence>
<dbReference type="GO" id="GO:0012505">
    <property type="term" value="C:endomembrane system"/>
    <property type="evidence" value="ECO:0007669"/>
    <property type="project" value="UniProtKB-SubCell"/>
</dbReference>
<keyword evidence="4 5" id="KW-0472">Membrane</keyword>
<organism evidence="7 8">
    <name type="scientific">Anoxybacteroides rupiense</name>
    <dbReference type="NCBI Taxonomy" id="311460"/>
    <lineage>
        <taxon>Bacteria</taxon>
        <taxon>Bacillati</taxon>
        <taxon>Bacillota</taxon>
        <taxon>Bacilli</taxon>
        <taxon>Bacillales</taxon>
        <taxon>Anoxybacillaceae</taxon>
        <taxon>Anoxybacteroides</taxon>
    </lineage>
</organism>
<evidence type="ECO:0000256" key="5">
    <source>
        <dbReference type="SAM" id="Phobius"/>
    </source>
</evidence>
<feature type="transmembrane region" description="Helical" evidence="5">
    <location>
        <begin position="36"/>
        <end position="53"/>
    </location>
</feature>
<dbReference type="InterPro" id="IPR010652">
    <property type="entry name" value="DUF1232"/>
</dbReference>
<keyword evidence="2 5" id="KW-0812">Transmembrane</keyword>
<evidence type="ECO:0000313" key="8">
    <source>
        <dbReference type="Proteomes" id="UP001339962"/>
    </source>
</evidence>
<keyword evidence="3 5" id="KW-1133">Transmembrane helix</keyword>